<name>A0A7C5WTI6_9DEIN</name>
<comment type="similarity">
    <text evidence="2">Belongs to the TacA antitoxin family.</text>
</comment>
<dbReference type="GO" id="GO:0006355">
    <property type="term" value="P:regulation of DNA-templated transcription"/>
    <property type="evidence" value="ECO:0007669"/>
    <property type="project" value="InterPro"/>
</dbReference>
<keyword evidence="1" id="KW-1277">Toxin-antitoxin system</keyword>
<evidence type="ECO:0000313" key="3">
    <source>
        <dbReference type="EMBL" id="HHO58333.1"/>
    </source>
</evidence>
<reference evidence="3" key="1">
    <citation type="journal article" date="2020" name="mSystems">
        <title>Genome- and Community-Level Interaction Insights into Carbon Utilization and Element Cycling Functions of Hydrothermarchaeota in Hydrothermal Sediment.</title>
        <authorList>
            <person name="Zhou Z."/>
            <person name="Liu Y."/>
            <person name="Xu W."/>
            <person name="Pan J."/>
            <person name="Luo Z.H."/>
            <person name="Li M."/>
        </authorList>
    </citation>
    <scope>NUCLEOTIDE SEQUENCE [LARGE SCALE GENOMIC DNA]</scope>
    <source>
        <strain evidence="3">HyVt-523</strain>
    </source>
</reference>
<dbReference type="EMBL" id="DRNZ01000254">
    <property type="protein sequence ID" value="HHO58333.1"/>
    <property type="molecule type" value="Genomic_DNA"/>
</dbReference>
<dbReference type="Proteomes" id="UP000886105">
    <property type="component" value="Unassembled WGS sequence"/>
</dbReference>
<accession>A0A7C5WTI6</accession>
<proteinExistence type="inferred from homology"/>
<protein>
    <submittedName>
        <fullName evidence="3">DUF1778 domain-containing protein</fullName>
    </submittedName>
</protein>
<dbReference type="Pfam" id="PF08681">
    <property type="entry name" value="TacA1"/>
    <property type="match status" value="1"/>
</dbReference>
<dbReference type="InterPro" id="IPR010985">
    <property type="entry name" value="Ribbon_hlx_hlx"/>
</dbReference>
<dbReference type="AlphaFoldDB" id="A0A7C5WTI6"/>
<gene>
    <name evidence="3" type="ORF">ENJ85_04075</name>
</gene>
<evidence type="ECO:0000256" key="1">
    <source>
        <dbReference type="ARBA" id="ARBA00022649"/>
    </source>
</evidence>
<comment type="caution">
    <text evidence="3">The sequence shown here is derived from an EMBL/GenBank/DDBJ whole genome shotgun (WGS) entry which is preliminary data.</text>
</comment>
<dbReference type="PANTHER" id="PTHR35401">
    <property type="entry name" value="COPG FAMILY HELIX-TURN-HELIX PROTEIN-RELATED-RELATED"/>
    <property type="match status" value="1"/>
</dbReference>
<sequence>MKTARLDVRLDPEQKKLIEEAAALSGGTTSSFVQAALLEKARAVLREHRAVERIELSAEAFDQ</sequence>
<organism evidence="3">
    <name type="scientific">Oceanithermus profundus</name>
    <dbReference type="NCBI Taxonomy" id="187137"/>
    <lineage>
        <taxon>Bacteria</taxon>
        <taxon>Thermotogati</taxon>
        <taxon>Deinococcota</taxon>
        <taxon>Deinococci</taxon>
        <taxon>Thermales</taxon>
        <taxon>Thermaceae</taxon>
        <taxon>Oceanithermus</taxon>
    </lineage>
</organism>
<feature type="non-terminal residue" evidence="3">
    <location>
        <position position="63"/>
    </location>
</feature>
<dbReference type="SUPFAM" id="SSF47598">
    <property type="entry name" value="Ribbon-helix-helix"/>
    <property type="match status" value="1"/>
</dbReference>
<dbReference type="InterPro" id="IPR014795">
    <property type="entry name" value="TacA_1-like"/>
</dbReference>
<dbReference type="Gene3D" id="1.20.5.780">
    <property type="entry name" value="Single helix bin"/>
    <property type="match status" value="1"/>
</dbReference>
<evidence type="ECO:0000256" key="2">
    <source>
        <dbReference type="ARBA" id="ARBA00049988"/>
    </source>
</evidence>